<evidence type="ECO:0000313" key="1">
    <source>
        <dbReference type="EMBL" id="REK91010.1"/>
    </source>
</evidence>
<organism evidence="1 2">
    <name type="scientific">Streptomyces inhibens</name>
    <dbReference type="NCBI Taxonomy" id="2293571"/>
    <lineage>
        <taxon>Bacteria</taxon>
        <taxon>Bacillati</taxon>
        <taxon>Actinomycetota</taxon>
        <taxon>Actinomycetes</taxon>
        <taxon>Kitasatosporales</taxon>
        <taxon>Streptomycetaceae</taxon>
        <taxon>Streptomyces</taxon>
    </lineage>
</organism>
<dbReference type="SUPFAM" id="SSF57938">
    <property type="entry name" value="DnaJ/Hsp40 cysteine-rich domain"/>
    <property type="match status" value="1"/>
</dbReference>
<accession>A0A371Q8K3</accession>
<dbReference type="RefSeq" id="WP_128504628.1">
    <property type="nucleotide sequence ID" value="NZ_QUAC01000048.1"/>
</dbReference>
<protein>
    <submittedName>
        <fullName evidence="1">Uncharacterized protein</fullName>
    </submittedName>
</protein>
<keyword evidence="2" id="KW-1185">Reference proteome</keyword>
<proteinExistence type="predicted"/>
<gene>
    <name evidence="1" type="ORF">DY245_07055</name>
</gene>
<comment type="caution">
    <text evidence="1">The sequence shown here is derived from an EMBL/GenBank/DDBJ whole genome shotgun (WGS) entry which is preliminary data.</text>
</comment>
<dbReference type="InterPro" id="IPR036410">
    <property type="entry name" value="HSP_DnaJ_Cys-rich_dom_sf"/>
</dbReference>
<dbReference type="Proteomes" id="UP000262477">
    <property type="component" value="Unassembled WGS sequence"/>
</dbReference>
<dbReference type="EMBL" id="QUAC01000048">
    <property type="protein sequence ID" value="REK91010.1"/>
    <property type="molecule type" value="Genomic_DNA"/>
</dbReference>
<sequence length="63" mass="6581">MPENTTRTRRCPDCDGFPTVAITTGHTTGNGTRHTITAICRACHGTGTVPLRTRTAAGVEVAA</sequence>
<name>A0A371Q8K3_STRIH</name>
<dbReference type="AlphaFoldDB" id="A0A371Q8K3"/>
<reference evidence="1 2" key="1">
    <citation type="submission" date="2018-08" db="EMBL/GenBank/DDBJ databases">
        <title>Streptomyces NEAU-D10 sp. nov., a novel Actinomycete isolated from soil.</title>
        <authorList>
            <person name="Jin L."/>
        </authorList>
    </citation>
    <scope>NUCLEOTIDE SEQUENCE [LARGE SCALE GENOMIC DNA]</scope>
    <source>
        <strain evidence="1 2">NEAU-D10</strain>
    </source>
</reference>
<evidence type="ECO:0000313" key="2">
    <source>
        <dbReference type="Proteomes" id="UP000262477"/>
    </source>
</evidence>